<dbReference type="PANTHER" id="PTHR35285:SF1">
    <property type="entry name" value="2-C-METHYL-D-ERYTHRITOL 4-PHOSPHATE CYTIDYLYLTRANSFERASE"/>
    <property type="match status" value="1"/>
</dbReference>
<comment type="subcellular location">
    <subcellularLocation>
        <location evidence="1">Membrane</location>
        <topology evidence="1">Single-pass membrane protein</topology>
    </subcellularLocation>
</comment>
<feature type="transmembrane region" description="Helical" evidence="5">
    <location>
        <begin position="243"/>
        <end position="263"/>
    </location>
</feature>
<reference evidence="7 8" key="2">
    <citation type="journal article" date="2018" name="Plant J.">
        <title>The Physcomitrella patens chromosome-scale assembly reveals moss genome structure and evolution.</title>
        <authorList>
            <person name="Lang D."/>
            <person name="Ullrich K.K."/>
            <person name="Murat F."/>
            <person name="Fuchs J."/>
            <person name="Jenkins J."/>
            <person name="Haas F.B."/>
            <person name="Piednoel M."/>
            <person name="Gundlach H."/>
            <person name="Van Bel M."/>
            <person name="Meyberg R."/>
            <person name="Vives C."/>
            <person name="Morata J."/>
            <person name="Symeonidi A."/>
            <person name="Hiss M."/>
            <person name="Muchero W."/>
            <person name="Kamisugi Y."/>
            <person name="Saleh O."/>
            <person name="Blanc G."/>
            <person name="Decker E.L."/>
            <person name="van Gessel N."/>
            <person name="Grimwood J."/>
            <person name="Hayes R.D."/>
            <person name="Graham S.W."/>
            <person name="Gunter L.E."/>
            <person name="McDaniel S.F."/>
            <person name="Hoernstein S.N.W."/>
            <person name="Larsson A."/>
            <person name="Li F.W."/>
            <person name="Perroud P.F."/>
            <person name="Phillips J."/>
            <person name="Ranjan P."/>
            <person name="Rokshar D.S."/>
            <person name="Rothfels C.J."/>
            <person name="Schneider L."/>
            <person name="Shu S."/>
            <person name="Stevenson D.W."/>
            <person name="Thummler F."/>
            <person name="Tillich M."/>
            <person name="Villarreal Aguilar J.C."/>
            <person name="Widiez T."/>
            <person name="Wong G.K."/>
            <person name="Wymore A."/>
            <person name="Zhang Y."/>
            <person name="Zimmer A.D."/>
            <person name="Quatrano R.S."/>
            <person name="Mayer K.F.X."/>
            <person name="Goodstein D."/>
            <person name="Casacuberta J.M."/>
            <person name="Vandepoele K."/>
            <person name="Reski R."/>
            <person name="Cuming A.C."/>
            <person name="Tuskan G.A."/>
            <person name="Maumus F."/>
            <person name="Salse J."/>
            <person name="Schmutz J."/>
            <person name="Rensing S.A."/>
        </authorList>
    </citation>
    <scope>NUCLEOTIDE SEQUENCE [LARGE SCALE GENOMIC DNA]</scope>
    <source>
        <strain evidence="7 8">cv. Gransden 2004</strain>
    </source>
</reference>
<dbReference type="Pfam" id="PF20520">
    <property type="entry name" value="Ac45-VOA1_TM"/>
    <property type="match status" value="1"/>
</dbReference>
<dbReference type="InterPro" id="IPR046756">
    <property type="entry name" value="VAS1/VOA1_TM"/>
</dbReference>
<evidence type="ECO:0000256" key="4">
    <source>
        <dbReference type="ARBA" id="ARBA00023136"/>
    </source>
</evidence>
<evidence type="ECO:0000259" key="6">
    <source>
        <dbReference type="Pfam" id="PF20520"/>
    </source>
</evidence>
<protein>
    <recommendedName>
        <fullName evidence="6">V-type proton ATPase subunit S1/VOA1 transmembrane domain-containing protein</fullName>
    </recommendedName>
</protein>
<dbReference type="EnsemblPlants" id="Pp3c1_26860V3.2">
    <property type="protein sequence ID" value="Pp3c1_26860V3.2"/>
    <property type="gene ID" value="Pp3c1_26860"/>
</dbReference>
<evidence type="ECO:0000256" key="2">
    <source>
        <dbReference type="ARBA" id="ARBA00022692"/>
    </source>
</evidence>
<dbReference type="Gramene" id="Pp3c1_26860V3.2">
    <property type="protein sequence ID" value="Pp3c1_26860V3.2"/>
    <property type="gene ID" value="Pp3c1_26860"/>
</dbReference>
<keyword evidence="4 5" id="KW-0472">Membrane</keyword>
<organism evidence="7 8">
    <name type="scientific">Physcomitrium patens</name>
    <name type="common">Spreading-leaved earth moss</name>
    <name type="synonym">Physcomitrella patens</name>
    <dbReference type="NCBI Taxonomy" id="3218"/>
    <lineage>
        <taxon>Eukaryota</taxon>
        <taxon>Viridiplantae</taxon>
        <taxon>Streptophyta</taxon>
        <taxon>Embryophyta</taxon>
        <taxon>Bryophyta</taxon>
        <taxon>Bryophytina</taxon>
        <taxon>Bryopsida</taxon>
        <taxon>Funariidae</taxon>
        <taxon>Funariales</taxon>
        <taxon>Funariaceae</taxon>
        <taxon>Physcomitrium</taxon>
    </lineage>
</organism>
<reference evidence="7" key="3">
    <citation type="submission" date="2020-12" db="UniProtKB">
        <authorList>
            <consortium name="EnsemblPlants"/>
        </authorList>
    </citation>
    <scope>IDENTIFICATION</scope>
</reference>
<evidence type="ECO:0000256" key="3">
    <source>
        <dbReference type="ARBA" id="ARBA00022989"/>
    </source>
</evidence>
<keyword evidence="2 5" id="KW-0812">Transmembrane</keyword>
<dbReference type="GO" id="GO:0016020">
    <property type="term" value="C:membrane"/>
    <property type="evidence" value="ECO:0007669"/>
    <property type="project" value="UniProtKB-SubCell"/>
</dbReference>
<keyword evidence="8" id="KW-1185">Reference proteome</keyword>
<proteinExistence type="predicted"/>
<keyword evidence="3 5" id="KW-1133">Transmembrane helix</keyword>
<gene>
    <name evidence="7" type="primary">LOC112294941</name>
</gene>
<dbReference type="PANTHER" id="PTHR35285">
    <property type="entry name" value="2-C-METHYL-D-ERYTHRITOL 4-PHOSPHATE CYTIDYLYLTRANSFERASE"/>
    <property type="match status" value="1"/>
</dbReference>
<evidence type="ECO:0000256" key="1">
    <source>
        <dbReference type="ARBA" id="ARBA00004167"/>
    </source>
</evidence>
<evidence type="ECO:0000256" key="5">
    <source>
        <dbReference type="SAM" id="Phobius"/>
    </source>
</evidence>
<evidence type="ECO:0000313" key="8">
    <source>
        <dbReference type="Proteomes" id="UP000006727"/>
    </source>
</evidence>
<dbReference type="AlphaFoldDB" id="A0A7I4BUX0"/>
<dbReference type="Proteomes" id="UP000006727">
    <property type="component" value="Chromosome 1"/>
</dbReference>
<reference evidence="7 8" key="1">
    <citation type="journal article" date="2008" name="Science">
        <title>The Physcomitrella genome reveals evolutionary insights into the conquest of land by plants.</title>
        <authorList>
            <person name="Rensing S."/>
            <person name="Lang D."/>
            <person name="Zimmer A."/>
            <person name="Terry A."/>
            <person name="Salamov A."/>
            <person name="Shapiro H."/>
            <person name="Nishiyama T."/>
            <person name="Perroud P.-F."/>
            <person name="Lindquist E."/>
            <person name="Kamisugi Y."/>
            <person name="Tanahashi T."/>
            <person name="Sakakibara K."/>
            <person name="Fujita T."/>
            <person name="Oishi K."/>
            <person name="Shin-I T."/>
            <person name="Kuroki Y."/>
            <person name="Toyoda A."/>
            <person name="Suzuki Y."/>
            <person name="Hashimoto A."/>
            <person name="Yamaguchi K."/>
            <person name="Sugano A."/>
            <person name="Kohara Y."/>
            <person name="Fujiyama A."/>
            <person name="Anterola A."/>
            <person name="Aoki S."/>
            <person name="Ashton N."/>
            <person name="Barbazuk W.B."/>
            <person name="Barker E."/>
            <person name="Bennetzen J."/>
            <person name="Bezanilla M."/>
            <person name="Blankenship R."/>
            <person name="Cho S.H."/>
            <person name="Dutcher S."/>
            <person name="Estelle M."/>
            <person name="Fawcett J.A."/>
            <person name="Gundlach H."/>
            <person name="Hanada K."/>
            <person name="Heyl A."/>
            <person name="Hicks K.A."/>
            <person name="Hugh J."/>
            <person name="Lohr M."/>
            <person name="Mayer K."/>
            <person name="Melkozernov A."/>
            <person name="Murata T."/>
            <person name="Nelson D."/>
            <person name="Pils B."/>
            <person name="Prigge M."/>
            <person name="Reiss B."/>
            <person name="Renner T."/>
            <person name="Rombauts S."/>
            <person name="Rushton P."/>
            <person name="Sanderfoot A."/>
            <person name="Schween G."/>
            <person name="Shiu S.-H."/>
            <person name="Stueber K."/>
            <person name="Theodoulou F.L."/>
            <person name="Tu H."/>
            <person name="Van de Peer Y."/>
            <person name="Verrier P.J."/>
            <person name="Waters E."/>
            <person name="Wood A."/>
            <person name="Yang L."/>
            <person name="Cove D."/>
            <person name="Cuming A."/>
            <person name="Hasebe M."/>
            <person name="Lucas S."/>
            <person name="Mishler D.B."/>
            <person name="Reski R."/>
            <person name="Grigoriev I."/>
            <person name="Quatrano R.S."/>
            <person name="Boore J.L."/>
        </authorList>
    </citation>
    <scope>NUCLEOTIDE SEQUENCE [LARGE SCALE GENOMIC DNA]</scope>
    <source>
        <strain evidence="7 8">cv. Gransden 2004</strain>
    </source>
</reference>
<dbReference type="EMBL" id="ABEU02000001">
    <property type="status" value="NOT_ANNOTATED_CDS"/>
    <property type="molecule type" value="Genomic_DNA"/>
</dbReference>
<name>A0A7I4BUX0_PHYPA</name>
<evidence type="ECO:0000313" key="7">
    <source>
        <dbReference type="EnsemblPlants" id="Pp3c1_26860V3.2"/>
    </source>
</evidence>
<sequence length="275" mass="29678">MVGSADRRVNYEFQTSETLVDTIFHDFGRCAATEDEVQEEAKPEMIIMFIGKELRSEDISRSASSSVLKTLQKSITGVKYSMSIPYVTSASDKASISESFLSNIRNKFDTTPKIGVVAVSGSCATGDHAVKRLADVADIQGYIFGRKTSRAQGETDVMVICYSPTLHWSTDGVSNSEGIVLEEVLSTVKSSGTSNVAIYFSEPSVSSVKHHGILERHLLEGSGTGSTDCDALCRSRAVILEGIFVAFTLITILVSGICCMKAVKSPARFETAKES</sequence>
<feature type="domain" description="V-type proton ATPase subunit S1/VOA1 transmembrane" evidence="6">
    <location>
        <begin position="239"/>
        <end position="270"/>
    </location>
</feature>
<accession>A0A7I4BUX0</accession>